<evidence type="ECO:0000259" key="3">
    <source>
        <dbReference type="PROSITE" id="PS50853"/>
    </source>
</evidence>
<dbReference type="Gene3D" id="2.60.40.10">
    <property type="entry name" value="Immunoglobulins"/>
    <property type="match status" value="1"/>
</dbReference>
<dbReference type="PANTHER" id="PTHR13817">
    <property type="entry name" value="TITIN"/>
    <property type="match status" value="1"/>
</dbReference>
<feature type="signal peptide" evidence="2">
    <location>
        <begin position="1"/>
        <end position="26"/>
    </location>
</feature>
<protein>
    <recommendedName>
        <fullName evidence="3">Fibronectin type-III domain-containing protein</fullName>
    </recommendedName>
</protein>
<dbReference type="CDD" id="cd00063">
    <property type="entry name" value="FN3"/>
    <property type="match status" value="1"/>
</dbReference>
<feature type="domain" description="Fibronectin type-III" evidence="3">
    <location>
        <begin position="406"/>
        <end position="503"/>
    </location>
</feature>
<keyword evidence="2" id="KW-0732">Signal</keyword>
<keyword evidence="1" id="KW-0677">Repeat</keyword>
<accession>A0A7X0MMD9</accession>
<feature type="domain" description="Fibronectin type-III" evidence="3">
    <location>
        <begin position="712"/>
        <end position="818"/>
    </location>
</feature>
<dbReference type="SUPFAM" id="SSF49265">
    <property type="entry name" value="Fibronectin type III"/>
    <property type="match status" value="9"/>
</dbReference>
<feature type="chain" id="PRO_5031089253" description="Fibronectin type-III domain-containing protein" evidence="2">
    <location>
        <begin position="27"/>
        <end position="3732"/>
    </location>
</feature>
<organism evidence="4 5">
    <name type="scientific">Pedobacter cryoconitis</name>
    <dbReference type="NCBI Taxonomy" id="188932"/>
    <lineage>
        <taxon>Bacteria</taxon>
        <taxon>Pseudomonadati</taxon>
        <taxon>Bacteroidota</taxon>
        <taxon>Sphingobacteriia</taxon>
        <taxon>Sphingobacteriales</taxon>
        <taxon>Sphingobacteriaceae</taxon>
        <taxon>Pedobacter</taxon>
    </lineage>
</organism>
<evidence type="ECO:0000256" key="2">
    <source>
        <dbReference type="SAM" id="SignalP"/>
    </source>
</evidence>
<dbReference type="SMART" id="SM00060">
    <property type="entry name" value="FN3"/>
    <property type="match status" value="14"/>
</dbReference>
<dbReference type="InterPro" id="IPR036116">
    <property type="entry name" value="FN3_sf"/>
</dbReference>
<evidence type="ECO:0000256" key="1">
    <source>
        <dbReference type="ARBA" id="ARBA00022737"/>
    </source>
</evidence>
<dbReference type="PANTHER" id="PTHR13817:SF73">
    <property type="entry name" value="FIBRONECTIN TYPE-III DOMAIN-CONTAINING PROTEIN"/>
    <property type="match status" value="1"/>
</dbReference>
<dbReference type="PROSITE" id="PS50853">
    <property type="entry name" value="FN3"/>
    <property type="match status" value="4"/>
</dbReference>
<dbReference type="InterPro" id="IPR013783">
    <property type="entry name" value="Ig-like_fold"/>
</dbReference>
<sequence length="3732" mass="390465">MKTLYHTIKIIIFLLLAGTASVSAQAFFRVIGGVPHLPAIDPVTVATPLPGMLIYSNTDKQPMIYNGATWETLCSSNINTATVKDYLEVKTGIPYLSSLDAEPAGAASSGGVYFSKTDHTMRVNDGNSWYAVAELLAKSSFTPHNGFSTNSGLKISKLPVLTTNPAPLGLSAGAIYINTVSRAIRYYDGTVWKDVSCLPVISTIIPTKITNVSAISGANIMNNGGSAVTLQGICWSTSIYPDTTLTTKTRNLIFGTDVGLFPGIISGLQANTVYHVRAYAVNSSGVVYGEDLTFTSAMASLPSIITLDIDNIFPIMANSGGIISSDGGAPVTARGITWSSTGDPKDDQDAVISLDGSGVGTFPSRLIDLLKNTTYYVRAYAVNIIGKAYGNLLQFTTPAATAPVLSSPNIKIVDITDVSAVSEVTIINNGGEVVTERGMSWSTDRVNFTYGPSTTVNPTDIGTFVCNITGLKQGTLYYVRAYAKNSVGISYSSESSFITTSLPTLTTLAPLNYDAASHVDGNFASYDGTIAMSGGDITSNGVSLITKRGIVWSTDPNPTTDLTTKAEQNVTNGGKGVFRSYLTSLSPGTMYYVKAYAINSMGTAYGEEFKFRTPQVPDLTTNPAVLLTNITGSGGGNIVDDGRMPVNTRGVCWSTTNNPSIDDPHSTNGSGSGTFVSDITGLMGNTKYYVRAYAINNVGISYGNVSSFVTGPPDKPAVVTSPILATLAATATGGGVVTSTGGAEITSRGVVWSQTANFTPSLSLSTKTQETGGPGQFNSTITGLVPNKTYYVRAYAVNSIGVTFGEEVNFKTFTIPSLITTQASSITSIDAVSGGDIFSDGGDKVTRSGIVWNTKPNPTIDLPTKTQTGSGVGTFIHTIPKLLGNTTYYVRAYAINSAGIAYGNEITFSTSAPVLPIITTKEATEINGTNALSGGKLISNGGALLTMNGIVWSTVSGFQPDTATRQKTIQQSTDDFVSMLNNLSPGTTYYVHAYAINPVGLVFGNEIVLRTPSVPSLTTLKPITSTITSTSATSGGSIISNGGTYISSNGICWSTSKNPRLSDQNTIAGSGTGNFTAALKDLMGSTTYYVRAFATNFAGTGYGNLDSLTTKPPVPTTVITAKATEITATTATSGGEITSNGGALVSTRGIVWSTDPDFAPDTVTTNRTADTGYEKGIFVSYMKKLVPGTTYYVRAYAVSIAGTSYGNIISFTTPDYATLTTNSPAQVSNTSAMVGGTVTAAGGSPVTGRGVVWSTVSNFTPDASSANTTSNGAGIGSFDSQLKDLLPDTKYYVRAYAITMAGAAYGQQVSFTTYPPGLSTLTTIAPTQITGNTASSGGIISDEGGVVADTRGVVWSTQPGFNPDLVPASGRTVQAGAGKGQFISKLTGLIPGTTYYIRAYASNRVGTAYGDEISFTTPDIPSLTTINISSVTGTTAVSGGVINQTGGTPLTAQGICWSISPNPTIGLITKTSDAGNGVFTSRLAGLKPATKYYVRAYATNSIGTAYGNEISFTTTPILASVTTNDAVVTSDNSISSGGTITSDGGNPVTARGLIWSKRANFKPDTVVTNKTVNGTGIGNFISEINPMDRSTTYYIRAYATNSAGTAYGNQLMTSIFPTSPILNTNIITSITGVTAVSGGEIVKDGGALVTKRGIVWSTSQNPTISLLTKTSDVDFGDGTFTSSMTGLLQNTTYYVRAYAVNGIGVAYGLEKSFTTLAVPTLTATTPATNILATSAVSGGKITDDGRTAITSRGIVWGTYDNPTIDLSTKTVDQLTQGIGSFTATLTGLKANTTYYVRAYATNMVGITYGSQIVLKTNTVMLPTLSTVPVTAIQGISAVGGGIVTDDGGMPVVTRGLVWSLTSSPTIALPTKIINGTAGTGTFSNVFAGLIPGTTYYIRAFATNSAGTAYGNELTFTTSAIVPSLSQVAIANLKMNSADGTANLVSDGGSAITDLGLIWNTADVIPDWLNNNLSVGASGTSITGTMTSLLPATKYFVWAYGKNVIGTGYSAKSTTFTTPSLASLTTTKPSLVTTITANSGGTITSDGGVPVTARGLVWGIVPNPVIGGVNQSSNGTGAGGFVTNITGLIKGTKYYVRAYATNSMGTSYGNLDSLTTLDIPSVKTSPATNILSTSVTSGGEITNDGGATVTARGVIWDVAKDPTTALTTKTADGTGPGVFTSKVGPLALATKYYFRAYATNSVGTAYGKLDSLNTPAVLPVVGPVTISNMTQNTATGTAAVTYDGGADVTARGFVWDTSTGPSLDNNVILSGTGIGSMSTVFTGLVEGPTYYVRAFATNSVGTSYSAEMSFKICKPFTVIHKAGLNGAPVDKTVTYGSFNSIMSGEAKCWITKNLGADQQAIAVNDNSEAAAGWYWQFNKVQGYKNDGTNRTPNNAWTPWITGNSENSNWLAANDPCVQLLGGGWRIPTSTEWVKVIGSPQNWTSIADAFATELKLHAAGLMASNNGVLASRGANTSYWSSTQYSSSPYANYFYNGNQVSYADKAYAMPIRCLRDAQVKSIPSISNVTLPVASMTANSANGLATVTNDGGASVTKRGLVWNTTGLPTLADNVVLVGKGTGDITGTITGLVEGPTYYVRAFATNSEGTAYSPLINSFKICIPFTAIHKAGLNGAPVDKTVTYGVVNTSISGAARCWITQNLGSDQQAVAVNDNSEASAGWYWQFNRLQGYKNDGTNRTPNNAWTPWVGSNSENLNWLPANDPCIQLLGGGWRLPTSTEWATALAPPQNWTGAALAYASELKVHNAGLMANNTSVLSARGTNMSYWASTQYSSASYGNYFYNGYTVSYADKAYAMPVRCLRDTLTKNLPSVTNVTVPVPEMTVNTANGYATVTNDGGSAISARGLVWNTTGTPTLADNIVNLGTGTGAIKSILANLAEGPTYYVRAFATNSSGTNYSQLVSSFKICNPFTVIHKAGLNGAPVDKTVTYGTISTNISGAARCWITQNLGSDQQATAVGDATEASAGWYWQFNRLQGYKNDGTNRTPNNAWTPWIGSISENQSWLPANDPCILLLGGGWRLPTSAEWAAAAAPPQNWGGTAAAYASELKLHNAGLLAYNTGALTVRGTNMSYWTGTQYTSSPYGNYFFNGYTVSYADKANALPVRCLRDTLAKNIPSVTNVVVPVAEMTVNTANGLATVTNDGGSAVSSRGLVWNTTGTPTLADNVINLGTGTGNLKGTLTSLIEGPTYYVRAYATNSTGTNYSPLVSSFKICNPFTVIHKAGLNGAPVDKTVTYGTVNSGISGAARCWITQNLGADKQANTVDDNTEASSGWYWQFNRVQGFKHDGATRTPNNAWTPWVASNSENLNWLPANDPCVQLLGGGWRLPTSTEWATAVAPPQNWINQAAAYGSELKIHSAGYLTLNTAVLTSRGSYMAYWSSTQNASVSYGNILFNGNGVSYADKASGFPIRCLRDQLAKNVPSVSNVVIPVAEMTANSANGSATVTNDGGAPVTARGVVWNTTGTPTIQDNVIALDKGTGVIKTTLPSLTEGPTYYVRAYATNSEGTSYSPVVSSFKICNPFTVVHKAGVNGAPVDKTVTYGTVSSNISGASKCWITQNLGADQQASSLADATEASSGWYWQFNRSQGYKYDAVGRTPTNAVKPWVITNSENLSWLPANDPCALLLGTGWRIPTNTEWTAAAAPPQYWQTQAQVYSSELKLHGAGYLPYNTGVITGRGTVIMYWSNTQYSSSPYGICFFNTANSYTDKATGVPIRCLKD</sequence>
<comment type="caution">
    <text evidence="4">The sequence shown here is derived from an EMBL/GenBank/DDBJ whole genome shotgun (WGS) entry which is preliminary data.</text>
</comment>
<dbReference type="Proteomes" id="UP000521017">
    <property type="component" value="Unassembled WGS sequence"/>
</dbReference>
<dbReference type="EMBL" id="JACHCC010000013">
    <property type="protein sequence ID" value="MBB6502368.1"/>
    <property type="molecule type" value="Genomic_DNA"/>
</dbReference>
<evidence type="ECO:0000313" key="5">
    <source>
        <dbReference type="Proteomes" id="UP000521017"/>
    </source>
</evidence>
<dbReference type="InterPro" id="IPR003961">
    <property type="entry name" value="FN3_dom"/>
</dbReference>
<proteinExistence type="predicted"/>
<gene>
    <name evidence="4" type="ORF">HDF25_004547</name>
</gene>
<evidence type="ECO:0000313" key="4">
    <source>
        <dbReference type="EMBL" id="MBB6502368.1"/>
    </source>
</evidence>
<dbReference type="InterPro" id="IPR050964">
    <property type="entry name" value="Striated_Muscle_Regulatory"/>
</dbReference>
<feature type="domain" description="Fibronectin type-III" evidence="3">
    <location>
        <begin position="1921"/>
        <end position="2020"/>
    </location>
</feature>
<name>A0A7X0MMD9_9SPHI</name>
<reference evidence="4 5" key="1">
    <citation type="submission" date="2020-08" db="EMBL/GenBank/DDBJ databases">
        <title>Genomic Encyclopedia of Type Strains, Phase IV (KMG-V): Genome sequencing to study the core and pangenomes of soil and plant-associated prokaryotes.</title>
        <authorList>
            <person name="Whitman W."/>
        </authorList>
    </citation>
    <scope>NUCLEOTIDE SEQUENCE [LARGE SCALE GENOMIC DNA]</scope>
    <source>
        <strain evidence="4 5">M2T3</strain>
    </source>
</reference>
<feature type="domain" description="Fibronectin type-III" evidence="3">
    <location>
        <begin position="3436"/>
        <end position="3534"/>
    </location>
</feature>
<dbReference type="RefSeq" id="WP_184628620.1">
    <property type="nucleotide sequence ID" value="NZ_JACHCC010000013.1"/>
</dbReference>